<comment type="caution">
    <text evidence="2">The sequence shown here is derived from an EMBL/GenBank/DDBJ whole genome shotgun (WGS) entry which is preliminary data.</text>
</comment>
<evidence type="ECO:0000313" key="2">
    <source>
        <dbReference type="EMBL" id="MFC7603746.1"/>
    </source>
</evidence>
<proteinExistence type="predicted"/>
<evidence type="ECO:0000256" key="1">
    <source>
        <dbReference type="SAM" id="Phobius"/>
    </source>
</evidence>
<name>A0ABW2T672_9ACTN</name>
<keyword evidence="1" id="KW-1133">Transmembrane helix</keyword>
<evidence type="ECO:0000313" key="3">
    <source>
        <dbReference type="Proteomes" id="UP001596514"/>
    </source>
</evidence>
<keyword evidence="1" id="KW-0812">Transmembrane</keyword>
<accession>A0ABW2T672</accession>
<organism evidence="2 3">
    <name type="scientific">Streptosporangium amethystogenes subsp. fukuiense</name>
    <dbReference type="NCBI Taxonomy" id="698418"/>
    <lineage>
        <taxon>Bacteria</taxon>
        <taxon>Bacillati</taxon>
        <taxon>Actinomycetota</taxon>
        <taxon>Actinomycetes</taxon>
        <taxon>Streptosporangiales</taxon>
        <taxon>Streptosporangiaceae</taxon>
        <taxon>Streptosporangium</taxon>
    </lineage>
</organism>
<dbReference type="EMBL" id="JBHTEE010000001">
    <property type="protein sequence ID" value="MFC7603746.1"/>
    <property type="molecule type" value="Genomic_DNA"/>
</dbReference>
<dbReference type="Proteomes" id="UP001596514">
    <property type="component" value="Unassembled WGS sequence"/>
</dbReference>
<keyword evidence="3" id="KW-1185">Reference proteome</keyword>
<dbReference type="RefSeq" id="WP_343981786.1">
    <property type="nucleotide sequence ID" value="NZ_BAAAGK010000233.1"/>
</dbReference>
<sequence length="46" mass="4708">MPCLAGRGPEVWVSVGPGRERVSVALAAAVVLIALLILLGLLSLLL</sequence>
<gene>
    <name evidence="2" type="ORF">ACFQVD_26890</name>
</gene>
<keyword evidence="1" id="KW-0472">Membrane</keyword>
<feature type="transmembrane region" description="Helical" evidence="1">
    <location>
        <begin position="22"/>
        <end position="45"/>
    </location>
</feature>
<protein>
    <submittedName>
        <fullName evidence="2">Uncharacterized protein</fullName>
    </submittedName>
</protein>
<reference evidence="3" key="1">
    <citation type="journal article" date="2019" name="Int. J. Syst. Evol. Microbiol.">
        <title>The Global Catalogue of Microorganisms (GCM) 10K type strain sequencing project: providing services to taxonomists for standard genome sequencing and annotation.</title>
        <authorList>
            <consortium name="The Broad Institute Genomics Platform"/>
            <consortium name="The Broad Institute Genome Sequencing Center for Infectious Disease"/>
            <person name="Wu L."/>
            <person name="Ma J."/>
        </authorList>
    </citation>
    <scope>NUCLEOTIDE SEQUENCE [LARGE SCALE GENOMIC DNA]</scope>
    <source>
        <strain evidence="3">JCM 10083</strain>
    </source>
</reference>